<gene>
    <name evidence="1" type="ORF">NKI33_21460</name>
</gene>
<name>A0ABV1YK26_9HYPH</name>
<comment type="caution">
    <text evidence="1">The sequence shown here is derived from an EMBL/GenBank/DDBJ whole genome shotgun (WGS) entry which is preliminary data.</text>
</comment>
<accession>A0ABV1YK26</accession>
<dbReference type="InterPro" id="IPR008928">
    <property type="entry name" value="6-hairpin_glycosidase_sf"/>
</dbReference>
<proteinExistence type="predicted"/>
<dbReference type="SUPFAM" id="SSF48208">
    <property type="entry name" value="Six-hairpin glycosidases"/>
    <property type="match status" value="1"/>
</dbReference>
<dbReference type="EMBL" id="JAMYPJ010000033">
    <property type="protein sequence ID" value="MER8935510.1"/>
    <property type="molecule type" value="Genomic_DNA"/>
</dbReference>
<evidence type="ECO:0000313" key="2">
    <source>
        <dbReference type="Proteomes" id="UP001464387"/>
    </source>
</evidence>
<organism evidence="1 2">
    <name type="scientific">Mesorhizobium opportunistum</name>
    <dbReference type="NCBI Taxonomy" id="593909"/>
    <lineage>
        <taxon>Bacteria</taxon>
        <taxon>Pseudomonadati</taxon>
        <taxon>Pseudomonadota</taxon>
        <taxon>Alphaproteobacteria</taxon>
        <taxon>Hyphomicrobiales</taxon>
        <taxon>Phyllobacteriaceae</taxon>
        <taxon>Mesorhizobium</taxon>
    </lineage>
</organism>
<keyword evidence="2" id="KW-1185">Reference proteome</keyword>
<reference evidence="1 2" key="1">
    <citation type="journal article" date="2024" name="Proc. Natl. Acad. Sci. U.S.A.">
        <title>The evolutionary genomics of adaptation to stress in wild rhizobium bacteria.</title>
        <authorList>
            <person name="Kehlet-Delgado H."/>
            <person name="Montoya A.P."/>
            <person name="Jensen K.T."/>
            <person name="Wendlandt C.E."/>
            <person name="Dexheimer C."/>
            <person name="Roberts M."/>
            <person name="Torres Martinez L."/>
            <person name="Friesen M.L."/>
            <person name="Griffitts J.S."/>
            <person name="Porter S.S."/>
        </authorList>
    </citation>
    <scope>NUCLEOTIDE SEQUENCE [LARGE SCALE GENOMIC DNA]</scope>
    <source>
        <strain evidence="1 2">M0729</strain>
    </source>
</reference>
<protein>
    <submittedName>
        <fullName evidence="1">Uncharacterized protein</fullName>
    </submittedName>
</protein>
<dbReference type="RefSeq" id="WP_224687923.1">
    <property type="nucleotide sequence ID" value="NZ_CP097252.1"/>
</dbReference>
<sequence length="45" mass="5297">MQAIIGFQPDAPNGKLYIDPRLPDWMPEFTLKDVRLGKERLELHF</sequence>
<evidence type="ECO:0000313" key="1">
    <source>
        <dbReference type="EMBL" id="MER8935510.1"/>
    </source>
</evidence>
<dbReference type="Proteomes" id="UP001464387">
    <property type="component" value="Unassembled WGS sequence"/>
</dbReference>